<protein>
    <submittedName>
        <fullName evidence="2">Endonuclease/exonuclease/phosphatase family protein</fullName>
    </submittedName>
</protein>
<keyword evidence="3" id="KW-1185">Reference proteome</keyword>
<keyword evidence="2" id="KW-0540">Nuclease</keyword>
<evidence type="ECO:0000259" key="1">
    <source>
        <dbReference type="Pfam" id="PF03372"/>
    </source>
</evidence>
<organism evidence="2 3">
    <name type="scientific">Azospirillum himalayense</name>
    <dbReference type="NCBI Taxonomy" id="654847"/>
    <lineage>
        <taxon>Bacteria</taxon>
        <taxon>Pseudomonadati</taxon>
        <taxon>Pseudomonadota</taxon>
        <taxon>Alphaproteobacteria</taxon>
        <taxon>Rhodospirillales</taxon>
        <taxon>Azospirillaceae</taxon>
        <taxon>Azospirillum</taxon>
    </lineage>
</organism>
<keyword evidence="2" id="KW-0378">Hydrolase</keyword>
<evidence type="ECO:0000313" key="2">
    <source>
        <dbReference type="EMBL" id="MFC5356253.1"/>
    </source>
</evidence>
<dbReference type="Proteomes" id="UP001596166">
    <property type="component" value="Unassembled WGS sequence"/>
</dbReference>
<dbReference type="InterPro" id="IPR005135">
    <property type="entry name" value="Endo/exonuclease/phosphatase"/>
</dbReference>
<accession>A0ABW0G741</accession>
<dbReference type="GO" id="GO:0004519">
    <property type="term" value="F:endonuclease activity"/>
    <property type="evidence" value="ECO:0007669"/>
    <property type="project" value="UniProtKB-KW"/>
</dbReference>
<feature type="domain" description="Endonuclease/exonuclease/phosphatase" evidence="1">
    <location>
        <begin position="87"/>
        <end position="313"/>
    </location>
</feature>
<reference evidence="3" key="1">
    <citation type="journal article" date="2019" name="Int. J. Syst. Evol. Microbiol.">
        <title>The Global Catalogue of Microorganisms (GCM) 10K type strain sequencing project: providing services to taxonomists for standard genome sequencing and annotation.</title>
        <authorList>
            <consortium name="The Broad Institute Genomics Platform"/>
            <consortium name="The Broad Institute Genome Sequencing Center for Infectious Disease"/>
            <person name="Wu L."/>
            <person name="Ma J."/>
        </authorList>
    </citation>
    <scope>NUCLEOTIDE SEQUENCE [LARGE SCALE GENOMIC DNA]</scope>
    <source>
        <strain evidence="3">CCUG 58760</strain>
    </source>
</reference>
<proteinExistence type="predicted"/>
<dbReference type="SUPFAM" id="SSF56219">
    <property type="entry name" value="DNase I-like"/>
    <property type="match status" value="1"/>
</dbReference>
<gene>
    <name evidence="2" type="ORF">ACFPMG_14675</name>
</gene>
<dbReference type="Pfam" id="PF03372">
    <property type="entry name" value="Exo_endo_phos"/>
    <property type="match status" value="1"/>
</dbReference>
<dbReference type="InterPro" id="IPR036691">
    <property type="entry name" value="Endo/exonu/phosph_ase_sf"/>
</dbReference>
<dbReference type="Gene3D" id="3.60.10.10">
    <property type="entry name" value="Endonuclease/exonuclease/phosphatase"/>
    <property type="match status" value="1"/>
</dbReference>
<name>A0ABW0G741_9PROT</name>
<keyword evidence="2" id="KW-0255">Endonuclease</keyword>
<dbReference type="EMBL" id="JBHSLC010000023">
    <property type="protein sequence ID" value="MFC5356253.1"/>
    <property type="molecule type" value="Genomic_DNA"/>
</dbReference>
<sequence>MAPLCLKLGERPIEMALPRGVVSAGSDITPTDGVHVFPAAGYDCGRAGNDPIRPLHNVDLFFVRQEGETLPASFLNEGSIVMPTSIVTWNSRGNPINNVAKRNELDGLLVANDFVLLQEAGDLASEITYSTLAGAQYRVIGVPQAGAFNPRCGTAILTISTRNILGFGYRSLMSSNGRFGIFAIDGLSRTLIGTLHANSARNAAADRTGFLQYLYKKYINAFDMVIGADFNIPPLANPLNVGTRKREQNWDVHAVGVDTHFGNPRNSELDYFVTSVRPQGIGVAPRRVQPIGMLGLAVDPLAPPANGSAGSDHKWVRFIF</sequence>
<dbReference type="RefSeq" id="WP_376995833.1">
    <property type="nucleotide sequence ID" value="NZ_JBHSLC010000023.1"/>
</dbReference>
<evidence type="ECO:0000313" key="3">
    <source>
        <dbReference type="Proteomes" id="UP001596166"/>
    </source>
</evidence>
<comment type="caution">
    <text evidence="2">The sequence shown here is derived from an EMBL/GenBank/DDBJ whole genome shotgun (WGS) entry which is preliminary data.</text>
</comment>